<proteinExistence type="predicted"/>
<gene>
    <name evidence="2" type="ORF">L596_019370</name>
</gene>
<dbReference type="AlphaFoldDB" id="A0A4V6A0R4"/>
<reference evidence="2 3" key="1">
    <citation type="journal article" date="2015" name="Genome Biol.">
        <title>Comparative genomics of Steinernema reveals deeply conserved gene regulatory networks.</title>
        <authorList>
            <person name="Dillman A.R."/>
            <person name="Macchietto M."/>
            <person name="Porter C.F."/>
            <person name="Rogers A."/>
            <person name="Williams B."/>
            <person name="Antoshechkin I."/>
            <person name="Lee M.M."/>
            <person name="Goodwin Z."/>
            <person name="Lu X."/>
            <person name="Lewis E.E."/>
            <person name="Goodrich-Blair H."/>
            <person name="Stock S.P."/>
            <person name="Adams B.J."/>
            <person name="Sternberg P.W."/>
            <person name="Mortazavi A."/>
        </authorList>
    </citation>
    <scope>NUCLEOTIDE SEQUENCE [LARGE SCALE GENOMIC DNA]</scope>
    <source>
        <strain evidence="2 3">ALL</strain>
    </source>
</reference>
<keyword evidence="3" id="KW-1185">Reference proteome</keyword>
<evidence type="ECO:0000313" key="2">
    <source>
        <dbReference type="EMBL" id="TKR71835.1"/>
    </source>
</evidence>
<feature type="compositionally biased region" description="Basic and acidic residues" evidence="1">
    <location>
        <begin position="1"/>
        <end position="30"/>
    </location>
</feature>
<dbReference type="Proteomes" id="UP000298663">
    <property type="component" value="Unassembled WGS sequence"/>
</dbReference>
<sequence>MRSDPDPKVGSDPIRIRSEKSDPKSGKSDPIRSATSDRFPDRRAKMKRAKKIANDKTAKKAPACTHRYL</sequence>
<comment type="caution">
    <text evidence="2">The sequence shown here is derived from an EMBL/GenBank/DDBJ whole genome shotgun (WGS) entry which is preliminary data.</text>
</comment>
<evidence type="ECO:0000313" key="3">
    <source>
        <dbReference type="Proteomes" id="UP000298663"/>
    </source>
</evidence>
<accession>A0A4V6A0R4</accession>
<reference evidence="2 3" key="2">
    <citation type="journal article" date="2019" name="G3 (Bethesda)">
        <title>Hybrid Assembly of the Genome of the Entomopathogenic Nematode Steinernema carpocapsae Identifies the X-Chromosome.</title>
        <authorList>
            <person name="Serra L."/>
            <person name="Macchietto M."/>
            <person name="Macias-Munoz A."/>
            <person name="McGill C.J."/>
            <person name="Rodriguez I.M."/>
            <person name="Rodriguez B."/>
            <person name="Murad R."/>
            <person name="Mortazavi A."/>
        </authorList>
    </citation>
    <scope>NUCLEOTIDE SEQUENCE [LARGE SCALE GENOMIC DNA]</scope>
    <source>
        <strain evidence="2 3">ALL</strain>
    </source>
</reference>
<name>A0A4V6A0R4_STECR</name>
<protein>
    <submittedName>
        <fullName evidence="2">Uncharacterized protein</fullName>
    </submittedName>
</protein>
<organism evidence="2 3">
    <name type="scientific">Steinernema carpocapsae</name>
    <name type="common">Entomopathogenic nematode</name>
    <dbReference type="NCBI Taxonomy" id="34508"/>
    <lineage>
        <taxon>Eukaryota</taxon>
        <taxon>Metazoa</taxon>
        <taxon>Ecdysozoa</taxon>
        <taxon>Nematoda</taxon>
        <taxon>Chromadorea</taxon>
        <taxon>Rhabditida</taxon>
        <taxon>Tylenchina</taxon>
        <taxon>Panagrolaimomorpha</taxon>
        <taxon>Strongyloidoidea</taxon>
        <taxon>Steinernematidae</taxon>
        <taxon>Steinernema</taxon>
    </lineage>
</organism>
<evidence type="ECO:0000256" key="1">
    <source>
        <dbReference type="SAM" id="MobiDB-lite"/>
    </source>
</evidence>
<feature type="region of interest" description="Disordered" evidence="1">
    <location>
        <begin position="1"/>
        <end position="69"/>
    </location>
</feature>
<dbReference type="EMBL" id="AZBU02000006">
    <property type="protein sequence ID" value="TKR71835.1"/>
    <property type="molecule type" value="Genomic_DNA"/>
</dbReference>